<feature type="compositionally biased region" description="Polar residues" evidence="10">
    <location>
        <begin position="3156"/>
        <end position="3170"/>
    </location>
</feature>
<dbReference type="Pfam" id="PF00118">
    <property type="entry name" value="Cpn60_TCP1"/>
    <property type="match status" value="1"/>
</dbReference>
<dbReference type="InterPro" id="IPR011039">
    <property type="entry name" value="TFIIF_interaction"/>
</dbReference>
<feature type="compositionally biased region" description="Polar residues" evidence="10">
    <location>
        <begin position="1545"/>
        <end position="1556"/>
    </location>
</feature>
<evidence type="ECO:0000256" key="6">
    <source>
        <dbReference type="ARBA" id="ARBA00023125"/>
    </source>
</evidence>
<comment type="caution">
    <text evidence="12">The sequence shown here is derived from an EMBL/GenBank/DDBJ whole genome shotgun (WGS) entry which is preliminary data.</text>
</comment>
<organism evidence="12 13">
    <name type="scientific">Smittium culicis</name>
    <dbReference type="NCBI Taxonomy" id="133412"/>
    <lineage>
        <taxon>Eukaryota</taxon>
        <taxon>Fungi</taxon>
        <taxon>Fungi incertae sedis</taxon>
        <taxon>Zoopagomycota</taxon>
        <taxon>Kickxellomycotina</taxon>
        <taxon>Harpellomycetes</taxon>
        <taxon>Harpellales</taxon>
        <taxon>Legeriomycetaceae</taxon>
        <taxon>Smittium</taxon>
    </lineage>
</organism>
<dbReference type="InterPro" id="IPR002423">
    <property type="entry name" value="Cpn60/GroEL/TCP-1"/>
</dbReference>
<keyword evidence="12" id="KW-0808">Transferase</keyword>
<feature type="region of interest" description="Disordered" evidence="10">
    <location>
        <begin position="2786"/>
        <end position="2805"/>
    </location>
</feature>
<dbReference type="SUPFAM" id="SSF57903">
    <property type="entry name" value="FYVE/PHD zinc finger"/>
    <property type="match status" value="1"/>
</dbReference>
<dbReference type="GO" id="GO:0008270">
    <property type="term" value="F:zinc ion binding"/>
    <property type="evidence" value="ECO:0007669"/>
    <property type="project" value="UniProtKB-KW"/>
</dbReference>
<feature type="compositionally biased region" description="Basic and acidic residues" evidence="10">
    <location>
        <begin position="2549"/>
        <end position="2565"/>
    </location>
</feature>
<dbReference type="InterPro" id="IPR013083">
    <property type="entry name" value="Znf_RING/FYVE/PHD"/>
</dbReference>
<evidence type="ECO:0000256" key="1">
    <source>
        <dbReference type="ARBA" id="ARBA00004123"/>
    </source>
</evidence>
<dbReference type="SUPFAM" id="SSF52029">
    <property type="entry name" value="GroEL apical domain-like"/>
    <property type="match status" value="1"/>
</dbReference>
<dbReference type="EMBL" id="LSSN01006061">
    <property type="protein sequence ID" value="OMJ07365.1"/>
    <property type="molecule type" value="Genomic_DNA"/>
</dbReference>
<evidence type="ECO:0000256" key="9">
    <source>
        <dbReference type="PROSITE-ProRule" id="PRU00091"/>
    </source>
</evidence>
<dbReference type="PANTHER" id="PTHR45748">
    <property type="entry name" value="1-PHOSPHATIDYLINOSITOL 3-PHOSPHATE 5-KINASE-RELATED"/>
    <property type="match status" value="1"/>
</dbReference>
<comment type="subcellular location">
    <subcellularLocation>
        <location evidence="1">Nucleus</location>
    </subcellularLocation>
</comment>
<keyword evidence="8" id="KW-0539">Nucleus</keyword>
<dbReference type="GO" id="GO:0010008">
    <property type="term" value="C:endosome membrane"/>
    <property type="evidence" value="ECO:0007669"/>
    <property type="project" value="TreeGrafter"/>
</dbReference>
<dbReference type="GO" id="GO:0000329">
    <property type="term" value="C:fungal-type vacuole membrane"/>
    <property type="evidence" value="ECO:0007669"/>
    <property type="project" value="TreeGrafter"/>
</dbReference>
<keyword evidence="3 9" id="KW-0863">Zinc-finger</keyword>
<dbReference type="GO" id="GO:0046854">
    <property type="term" value="P:phosphatidylinositol phosphate biosynthetic process"/>
    <property type="evidence" value="ECO:0007669"/>
    <property type="project" value="TreeGrafter"/>
</dbReference>
<gene>
    <name evidence="12" type="ORF">AYI70_g12236</name>
</gene>
<evidence type="ECO:0000256" key="5">
    <source>
        <dbReference type="ARBA" id="ARBA00023015"/>
    </source>
</evidence>
<evidence type="ECO:0000256" key="7">
    <source>
        <dbReference type="ARBA" id="ARBA00023163"/>
    </source>
</evidence>
<evidence type="ECO:0000256" key="4">
    <source>
        <dbReference type="ARBA" id="ARBA00022833"/>
    </source>
</evidence>
<dbReference type="Gene3D" id="3.50.7.10">
    <property type="entry name" value="GroEL"/>
    <property type="match status" value="1"/>
</dbReference>
<feature type="compositionally biased region" description="Basic and acidic residues" evidence="10">
    <location>
        <begin position="3144"/>
        <end position="3155"/>
    </location>
</feature>
<feature type="compositionally biased region" description="Basic residues" evidence="10">
    <location>
        <begin position="1577"/>
        <end position="1594"/>
    </location>
</feature>
<sequence length="3244" mass="364526">MQFVSFEDYDKVTSKSKNNSSPFSRWVNKIKLGIDDSEHMSKVSSENKPTFIPPIKALKNESFKSKSDIEMLSQLNRILATKNAIKNNVALSFADSNFASISKRVSHFDLNSNIADSEQISTKSINFNPLSANKNGISKRPTSSNTEDLLDLSLTNNASFSNSFLDIQKDLNVGSLQHESSNQNNSNFLNSISNVVPTSQFMPDDSIVPLFNNKISLFSESKNPIKLNSDTLFNKKPLSIKNSPSMSSIFTPKIETEDHEFWMNDESVAFCMSCQSEFNAFRRKHHCRLCGKIFCSLCSTNSVSGEFLGKKEEQRTCLFCYEEFKKSLLDENSLYQRNNRHNDSPQKSKKPNLLLKNNKVLINNNIFRNPLSIFNVKSNTTLSKVDKSVFYVKPQKINPNELTSKTTINNESTPAAIVQDINKTHDPIPYIKFGDSSTAYSLIREKLNLKRPSNSNFIFSSNIILGSDLGENNQTQEVKYFLESSNIVINNHFSKSDHLLLVQKNEILEKNYKLLYSDDALNINNNISRFKQSAFNKMVFINENSKKSVIKRKNWIYSEKLTENSLAHLKKICDQLLIDHSISNFKEWSEIIMGLVVQIADSVCTAVEIGGSNDLSQYIKVKIIPYGSIENTRYLNGIAFSKVFANKNTNQAIKDVKIMILSFPLTYDKSENHYVSLNKSIEQEKKYISKLVSRILSLKPNLLLLEKGISNLALNELSNKNVSVITDIKKESLRKIAYLTGADIVTSLDLLALGPILGSCGNMYTQSFKSEEMQCGVENLVFLDNCNPERGGTIILRGGSKLDLLPVKNIISMLLSMAHGLASEQALLNNQFGIFSSNLSKKKEPLSFKTMEYLEANKVIQAYSQKILTTFPYSRLKYPPELVRMIEAENKLKILNDRYTHLNLGFDEITGSTLLVAPSVPVELQGALPHNALKYYKDSDGSRTYLSYLREAAPLEEIINYGNDFIKNNQVPPPLWENQSIVITCVVKQNKEISLEKQRFCVPPTIHTIEFYCLNDITLGQYLQLMCFNLDLDCPSDNPCNEPMYHHTLTYISGDASVEVSMSEYPCPVSGMSEIVLMWAECNKCNSKTPYAPLSYESWYVSFGKYLDMFFSAENIIPRASICKHKLHHDFTHWFAYRNMSVKITRQSLKVYDIVPPSLPLSFEIDTNIKIKNEEFSKLSEKLHDFFDSLLSLVKDFPSNDIPTSLLRQFQTSVDNLNQRVISEKSYFVKFLNQTLSSTHPADTLSLVRVYERLQTKVIEWDYLISEFYGRFLKQKDSGLASYLGIANRNQSFVIPKPENSGLGVVISRSNTNPSPFDSQYIEPGNLLNFNNRTSHHKGNRFFNDGEIGFPSHSQSNSDFFNQENLNAPLLGFSPTKETKATEYIQSVDLTSYKKRSHIRRLSIELIKEERRIEGLTKITSNKKGKNSQAISASQGLTRFLAKKKYRMDRLANVLERRSIDSGIPKDFSLKNTPIRRYKRFPINKSTSQLRSMLSPLSSPRSLNFDQAQTIEKSKLTRVNRDDKIPVSENVEGAKMGPKMYIKNSDFSSSEPSRAHNSPRLAPKAGSISSNFANRNFSKKSNRPPHPNLSRKKISINSDISKDLQPNSRISLKASRLRDSITSNDFSSNMETAKGSTNRILALDRNLSAIPTPTRRELVNKKHFDGRKEAFKNSDILSNSSKKIRNSNGNIQNSKTHIKGILGLQNRASQKNQLGFQNIVDIFPQRRGILLSSSIQNINLHSQTLNMPNIKVFSTRSGVTNRNNNKSKHAENGPVIRKVEKNNLTKGKLANSNLALSPRNSIVVSVPGNKTVSSSINPAHLNNISNSQNYSVSNNISSRNFSNSKSKIAPKGLHINTPNKNLQSVTPIKPKRLGQINNIPLRSSRPRQAEGLKLSSIKNSVNISSPLVSRKKLPDINEDINHISEKIRLPGSLTNRQGTISDIGKKIAKNHIGSDGTFNIASSSKYNEKFSEATLKNYNTDKNSVNHKGFKNSIETDSISELESGSNSDEEDYAAYYDCIRHLFITEDDPLLIRSSAEINLNKSKKSELPDLQTQKSFHFSSNINSPFRALKLSNATKSESNSTKSSDGNIINTIQSKLKPLHSTWSNIKSTLFGFNKKQSVSKPEIQKTPNYRKDKESNYNEIVSHSKILEERPLFKDKPLVSNVPVPKSPRNIRNGLALGIDHKLKMHKRHFSDYSNISSSYPKISFVNKQSLFNYNSDKASESSESDDNAPNRVIKRLGKFNKAETSRKLSASLGNVFELNSFLNRRSLLKNNNLFGKSNVNTSNLNNASFISESSDSSLSFKLSKESSFDIFNDDFSDLEFDYKALNRRSSLIIEDILNNKLTSESVTKSQFYNTNTSQPSTPELSDSSNSSASERNWYNLHASDSEPIISNSRLNFRSLYESDYNGSNRESFQNSYSLNKGVYRNPDLYKKSKSLSIKKKHNRKNSSDAEGSLYPVIGSRKYSGSFPNDGLEFINPQSFKSNSQVLPGELENRNTRSSIFSSQTNKDITTGSILSINDQADLDMFPNSQAQSPTVPNIFEKEKDKLGHSGEENLKTEINSKAHSRARRHDKHKNKDSKLLKGHASHSNHRLSNKDEKLGQFWRNLLGLLQLSENNSLYNIGLRIKYPLLPTDHVIKGCRIIIRETEPSSIVAFILASQNYQTQLHKLYSDYKRYGANSEDELFNYDPKNDLESYLENDHESDIEDSGSNSFGGIEEVKILSNKEIWNLDEEQIDAAFVNLPNHHLEFGFVSGQTRKTTEISSTSCERGGFNKCEIESVRESRDCEEDGARSSKARGEEGGARVHRLQAGFKRAHAYAQCDAVPELESGEHEGVYAADKVAETGAGAGEDGAGSGDIQGSLTVDDKDSGEAKPAFGGANSISKTDPSIIAPYGGGARNKQLMFKKRTKQVFFADEKQRKLNIEESRPWILEDFDGAQNWTGTLEGGQKSNYVLFVLMLKKSQKTEVHDRWLMKKRAKQLDATKNGEEDGKTTAINSIASILSKTEADEVKVKPKLVEYGDEIEEDEDGEAVVGKKKRNLRGDADEVDFEDDFADDEEMAEDLFDGVEEEADKEAPGKKTNALGGSDEEEEEDEEESKLGYAGKEMKDLMKKIEKNKAYESDNEDNPYVSELSDQSDEDEDTKKQESKDDNVTVKTEQGHSGTSAMGKSSSDKDSDVKPNIINGNDNDMGKSLSSAKKRKRNLGEGQELGGNSEQSSKKANQGGLGSTKTAQQQQPGEQGI</sequence>
<dbReference type="STRING" id="133412.A0A1R1WYB4"/>
<evidence type="ECO:0000256" key="2">
    <source>
        <dbReference type="ARBA" id="ARBA00022723"/>
    </source>
</evidence>
<feature type="compositionally biased region" description="Polar residues" evidence="10">
    <location>
        <begin position="3213"/>
        <end position="3223"/>
    </location>
</feature>
<dbReference type="GO" id="GO:0006367">
    <property type="term" value="P:transcription initiation at RNA polymerase II promoter"/>
    <property type="evidence" value="ECO:0007669"/>
    <property type="project" value="InterPro"/>
</dbReference>
<keyword evidence="5" id="KW-0805">Transcription regulation</keyword>
<dbReference type="GO" id="GO:0003677">
    <property type="term" value="F:DNA binding"/>
    <property type="evidence" value="ECO:0007669"/>
    <property type="project" value="UniProtKB-KW"/>
</dbReference>
<dbReference type="Pfam" id="PF01363">
    <property type="entry name" value="FYVE"/>
    <property type="match status" value="1"/>
</dbReference>
<dbReference type="GO" id="GO:0000285">
    <property type="term" value="F:1-phosphatidylinositol-3-phosphate 5-kinase activity"/>
    <property type="evidence" value="ECO:0007669"/>
    <property type="project" value="TreeGrafter"/>
</dbReference>
<feature type="region of interest" description="Disordered" evidence="10">
    <location>
        <begin position="3021"/>
        <end position="3244"/>
    </location>
</feature>
<feature type="region of interest" description="Disordered" evidence="10">
    <location>
        <begin position="2549"/>
        <end position="2597"/>
    </location>
</feature>
<protein>
    <submittedName>
        <fullName evidence="12">1-phosphatidylinositol 3-phosphate 5-kinase FAB1</fullName>
    </submittedName>
</protein>
<keyword evidence="13" id="KW-1185">Reference proteome</keyword>
<keyword evidence="12" id="KW-0418">Kinase</keyword>
<feature type="compositionally biased region" description="Polar residues" evidence="10">
    <location>
        <begin position="3230"/>
        <end position="3244"/>
    </location>
</feature>
<evidence type="ECO:0000256" key="8">
    <source>
        <dbReference type="ARBA" id="ARBA00023242"/>
    </source>
</evidence>
<dbReference type="GO" id="GO:0005524">
    <property type="term" value="F:ATP binding"/>
    <property type="evidence" value="ECO:0007669"/>
    <property type="project" value="InterPro"/>
</dbReference>
<evidence type="ECO:0000313" key="13">
    <source>
        <dbReference type="Proteomes" id="UP000187283"/>
    </source>
</evidence>
<feature type="compositionally biased region" description="Gly residues" evidence="10">
    <location>
        <begin position="2849"/>
        <end position="2860"/>
    </location>
</feature>
<reference evidence="12 13" key="1">
    <citation type="submission" date="2017-01" db="EMBL/GenBank/DDBJ databases">
        <authorList>
            <person name="Mah S.A."/>
            <person name="Swanson W.J."/>
            <person name="Moy G.W."/>
            <person name="Vacquier V.D."/>
        </authorList>
    </citation>
    <scope>NUCLEOTIDE SEQUENCE [LARGE SCALE GENOMIC DNA]</scope>
    <source>
        <strain evidence="12 13">GSMNP</strain>
    </source>
</reference>
<dbReference type="InterPro" id="IPR000306">
    <property type="entry name" value="Znf_FYVE"/>
</dbReference>
<dbReference type="InterPro" id="IPR017455">
    <property type="entry name" value="Znf_FYVE-rel"/>
</dbReference>
<feature type="compositionally biased region" description="Acidic residues" evidence="10">
    <location>
        <begin position="3022"/>
        <end position="3033"/>
    </location>
</feature>
<feature type="compositionally biased region" description="Polar residues" evidence="10">
    <location>
        <begin position="1567"/>
        <end position="1576"/>
    </location>
</feature>
<name>A0A1R1WYB4_9FUNG</name>
<evidence type="ECO:0000256" key="3">
    <source>
        <dbReference type="ARBA" id="ARBA00022771"/>
    </source>
</evidence>
<dbReference type="FunFam" id="3.50.7.10:FF:000007">
    <property type="entry name" value="1-phosphatidylinositol 3-phosphate 5-kinase isoform X1"/>
    <property type="match status" value="1"/>
</dbReference>
<keyword evidence="4" id="KW-0862">Zinc</keyword>
<evidence type="ECO:0000313" key="12">
    <source>
        <dbReference type="EMBL" id="OMJ07365.1"/>
    </source>
</evidence>
<dbReference type="PROSITE" id="PS50178">
    <property type="entry name" value="ZF_FYVE"/>
    <property type="match status" value="1"/>
</dbReference>
<feature type="region of interest" description="Disordered" evidence="10">
    <location>
        <begin position="2849"/>
        <end position="2884"/>
    </location>
</feature>
<dbReference type="InterPro" id="IPR011011">
    <property type="entry name" value="Znf_FYVE_PHD"/>
</dbReference>
<feature type="compositionally biased region" description="Acidic residues" evidence="10">
    <location>
        <begin position="3048"/>
        <end position="3075"/>
    </location>
</feature>
<proteinExistence type="predicted"/>
<feature type="compositionally biased region" description="Basic residues" evidence="10">
    <location>
        <begin position="2567"/>
        <end position="2596"/>
    </location>
</feature>
<dbReference type="GO" id="GO:0005634">
    <property type="term" value="C:nucleus"/>
    <property type="evidence" value="ECO:0007669"/>
    <property type="project" value="UniProtKB-SubCell"/>
</dbReference>
<keyword evidence="2" id="KW-0479">Metal-binding</keyword>
<dbReference type="Proteomes" id="UP000187283">
    <property type="component" value="Unassembled WGS sequence"/>
</dbReference>
<feature type="compositionally biased region" description="Basic and acidic residues" evidence="10">
    <location>
        <begin position="3107"/>
        <end position="3123"/>
    </location>
</feature>
<accession>A0A1R1WYB4</accession>
<dbReference type="OrthoDB" id="5575559at2759"/>
<feature type="region of interest" description="Disordered" evidence="10">
    <location>
        <begin position="1"/>
        <end position="21"/>
    </location>
</feature>
<dbReference type="Gene3D" id="3.30.40.10">
    <property type="entry name" value="Zinc/RING finger domain, C3HC4 (zinc finger)"/>
    <property type="match status" value="1"/>
</dbReference>
<dbReference type="SUPFAM" id="SSF50916">
    <property type="entry name" value="Rap30/74 interaction domains"/>
    <property type="match status" value="1"/>
</dbReference>
<dbReference type="InterPro" id="IPR027409">
    <property type="entry name" value="GroEL-like_apical_dom_sf"/>
</dbReference>
<evidence type="ECO:0000256" key="10">
    <source>
        <dbReference type="SAM" id="MobiDB-lite"/>
    </source>
</evidence>
<feature type="domain" description="FYVE-type" evidence="11">
    <location>
        <begin position="265"/>
        <end position="325"/>
    </location>
</feature>
<feature type="compositionally biased region" description="Basic and acidic residues" evidence="10">
    <location>
        <begin position="1515"/>
        <end position="1526"/>
    </location>
</feature>
<keyword evidence="6" id="KW-0238">DNA-binding</keyword>
<dbReference type="SMART" id="SM00064">
    <property type="entry name" value="FYVE"/>
    <property type="match status" value="1"/>
</dbReference>
<dbReference type="PANTHER" id="PTHR45748:SF7">
    <property type="entry name" value="1-PHOSPHATIDYLINOSITOL 3-PHOSPHATE 5-KINASE-RELATED"/>
    <property type="match status" value="1"/>
</dbReference>
<keyword evidence="7" id="KW-0804">Transcription</keyword>
<evidence type="ECO:0000259" key="11">
    <source>
        <dbReference type="PROSITE" id="PS50178"/>
    </source>
</evidence>
<feature type="region of interest" description="Disordered" evidence="10">
    <location>
        <begin position="1515"/>
        <end position="1602"/>
    </location>
</feature>
<feature type="compositionally biased region" description="Acidic residues" evidence="10">
    <location>
        <begin position="3089"/>
        <end position="3099"/>
    </location>
</feature>